<protein>
    <recommendedName>
        <fullName evidence="2">Activator of Hsp90 ATPase homologue 1/2-like C-terminal domain-containing protein</fullName>
    </recommendedName>
</protein>
<dbReference type="InterPro" id="IPR023393">
    <property type="entry name" value="START-like_dom_sf"/>
</dbReference>
<keyword evidence="4" id="KW-1185">Reference proteome</keyword>
<dbReference type="eggNOG" id="COG3832">
    <property type="taxonomic scope" value="Bacteria"/>
</dbReference>
<evidence type="ECO:0000313" key="3">
    <source>
        <dbReference type="EMBL" id="EBA10437.1"/>
    </source>
</evidence>
<evidence type="ECO:0000313" key="4">
    <source>
        <dbReference type="Proteomes" id="UP000005713"/>
    </source>
</evidence>
<dbReference type="AlphaFoldDB" id="A3JY51"/>
<feature type="domain" description="Activator of Hsp90 ATPase homologue 1/2-like C-terminal" evidence="2">
    <location>
        <begin position="15"/>
        <end position="144"/>
    </location>
</feature>
<accession>A3JY51</accession>
<reference evidence="3 4" key="1">
    <citation type="submission" date="2006-06" db="EMBL/GenBank/DDBJ databases">
        <authorList>
            <person name="Moran M.A."/>
            <person name="Ferriera S."/>
            <person name="Johnson J."/>
            <person name="Kravitz S."/>
            <person name="Beeson K."/>
            <person name="Sutton G."/>
            <person name="Rogers Y.-H."/>
            <person name="Friedman R."/>
            <person name="Frazier M."/>
            <person name="Venter J.C."/>
        </authorList>
    </citation>
    <scope>NUCLEOTIDE SEQUENCE [LARGE SCALE GENOMIC DNA]</scope>
    <source>
        <strain evidence="3 4">E-37</strain>
    </source>
</reference>
<dbReference type="Gene3D" id="3.30.530.20">
    <property type="match status" value="1"/>
</dbReference>
<dbReference type="EMBL" id="AAYA01000001">
    <property type="protein sequence ID" value="EBA10437.1"/>
    <property type="molecule type" value="Genomic_DNA"/>
</dbReference>
<gene>
    <name evidence="3" type="ORF">SSE37_20567</name>
</gene>
<dbReference type="OrthoDB" id="9805228at2"/>
<comment type="caution">
    <text evidence="3">The sequence shown here is derived from an EMBL/GenBank/DDBJ whole genome shotgun (WGS) entry which is preliminary data.</text>
</comment>
<sequence>MTDFTTMTLERQIACAPDRLFRLLTTKDGREAWGAPSDTAVVIIDAFDCRPGGHEKTRCGPKEAPEFETHTAFHRVDPECLVSTESLIIGGDLLSASLCTHDIAARDGGTHLTVTLQIASFAGPELFEDYTQGWSGALDTLVRVATAPANA</sequence>
<evidence type="ECO:0000259" key="2">
    <source>
        <dbReference type="Pfam" id="PF08327"/>
    </source>
</evidence>
<organism evidence="3 4">
    <name type="scientific">Sagittula stellata (strain ATCC 700073 / DSM 11524 / E-37)</name>
    <dbReference type="NCBI Taxonomy" id="388399"/>
    <lineage>
        <taxon>Bacteria</taxon>
        <taxon>Pseudomonadati</taxon>
        <taxon>Pseudomonadota</taxon>
        <taxon>Alphaproteobacteria</taxon>
        <taxon>Rhodobacterales</taxon>
        <taxon>Roseobacteraceae</taxon>
        <taxon>Sagittula</taxon>
    </lineage>
</organism>
<dbReference type="CDD" id="cd08900">
    <property type="entry name" value="SRPBCC_CalC_Aha1-like_7"/>
    <property type="match status" value="1"/>
</dbReference>
<dbReference type="Proteomes" id="UP000005713">
    <property type="component" value="Unassembled WGS sequence"/>
</dbReference>
<name>A3JY51_SAGS3</name>
<proteinExistence type="inferred from homology"/>
<dbReference type="RefSeq" id="WP_005855291.1">
    <property type="nucleotide sequence ID" value="NZ_AAYA01000001.1"/>
</dbReference>
<dbReference type="Pfam" id="PF08327">
    <property type="entry name" value="AHSA1"/>
    <property type="match status" value="1"/>
</dbReference>
<evidence type="ECO:0000256" key="1">
    <source>
        <dbReference type="ARBA" id="ARBA00006817"/>
    </source>
</evidence>
<comment type="similarity">
    <text evidence="1">Belongs to the AHA1 family.</text>
</comment>
<dbReference type="SUPFAM" id="SSF55961">
    <property type="entry name" value="Bet v1-like"/>
    <property type="match status" value="1"/>
</dbReference>
<dbReference type="InterPro" id="IPR013538">
    <property type="entry name" value="ASHA1/2-like_C"/>
</dbReference>